<keyword evidence="3" id="KW-1185">Reference proteome</keyword>
<dbReference type="EMBL" id="KV419397">
    <property type="protein sequence ID" value="KZS97490.1"/>
    <property type="molecule type" value="Genomic_DNA"/>
</dbReference>
<dbReference type="SUPFAM" id="SSF49870">
    <property type="entry name" value="Osmotin, thaumatin-like protein"/>
    <property type="match status" value="1"/>
</dbReference>
<dbReference type="InterPro" id="IPR037176">
    <property type="entry name" value="Osmotin/thaumatin-like_sf"/>
</dbReference>
<evidence type="ECO:0000313" key="2">
    <source>
        <dbReference type="EMBL" id="KZS97490.1"/>
    </source>
</evidence>
<sequence length="156" mass="16174">MFTFVRNAFALACVSTFIASVTAESHTITFTNKCGKGTPTLVQNGNILSTGGAYTHNGPIDSFIAYLQTGNCLLNGEHCTLVEGTLTNEGNSAADISLIPPHTFSVTSGFGFYNGCNGVGEDCKSANCPGAFTNPTNGKVVSCTAPNVDLAITFCD</sequence>
<dbReference type="STRING" id="1314777.A0A164Z2X1"/>
<gene>
    <name evidence="2" type="ORF">SISNIDRAFT_437441</name>
</gene>
<dbReference type="AlphaFoldDB" id="A0A164Z2X1"/>
<accession>A0A164Z2X1</accession>
<dbReference type="OrthoDB" id="3342934at2759"/>
<proteinExistence type="predicted"/>
<evidence type="ECO:0000313" key="3">
    <source>
        <dbReference type="Proteomes" id="UP000076722"/>
    </source>
</evidence>
<name>A0A164Z2X1_9AGAM</name>
<evidence type="ECO:0000256" key="1">
    <source>
        <dbReference type="SAM" id="SignalP"/>
    </source>
</evidence>
<evidence type="ECO:0008006" key="4">
    <source>
        <dbReference type="Google" id="ProtNLM"/>
    </source>
</evidence>
<reference evidence="2 3" key="1">
    <citation type="journal article" date="2016" name="Mol. Biol. Evol.">
        <title>Comparative Genomics of Early-Diverging Mushroom-Forming Fungi Provides Insights into the Origins of Lignocellulose Decay Capabilities.</title>
        <authorList>
            <person name="Nagy L.G."/>
            <person name="Riley R."/>
            <person name="Tritt A."/>
            <person name="Adam C."/>
            <person name="Daum C."/>
            <person name="Floudas D."/>
            <person name="Sun H."/>
            <person name="Yadav J.S."/>
            <person name="Pangilinan J."/>
            <person name="Larsson K.H."/>
            <person name="Matsuura K."/>
            <person name="Barry K."/>
            <person name="Labutti K."/>
            <person name="Kuo R."/>
            <person name="Ohm R.A."/>
            <person name="Bhattacharya S.S."/>
            <person name="Shirouzu T."/>
            <person name="Yoshinaga Y."/>
            <person name="Martin F.M."/>
            <person name="Grigoriev I.V."/>
            <person name="Hibbett D.S."/>
        </authorList>
    </citation>
    <scope>NUCLEOTIDE SEQUENCE [LARGE SCALE GENOMIC DNA]</scope>
    <source>
        <strain evidence="2 3">HHB9708</strain>
    </source>
</reference>
<protein>
    <recommendedName>
        <fullName evidence="4">Glycopeptide</fullName>
    </recommendedName>
</protein>
<feature type="chain" id="PRO_5007854751" description="Glycopeptide" evidence="1">
    <location>
        <begin position="24"/>
        <end position="156"/>
    </location>
</feature>
<feature type="signal peptide" evidence="1">
    <location>
        <begin position="1"/>
        <end position="23"/>
    </location>
</feature>
<keyword evidence="1" id="KW-0732">Signal</keyword>
<dbReference type="Proteomes" id="UP000076722">
    <property type="component" value="Unassembled WGS sequence"/>
</dbReference>
<organism evidence="2 3">
    <name type="scientific">Sistotremastrum niveocremeum HHB9708</name>
    <dbReference type="NCBI Taxonomy" id="1314777"/>
    <lineage>
        <taxon>Eukaryota</taxon>
        <taxon>Fungi</taxon>
        <taxon>Dikarya</taxon>
        <taxon>Basidiomycota</taxon>
        <taxon>Agaricomycotina</taxon>
        <taxon>Agaricomycetes</taxon>
        <taxon>Sistotremastrales</taxon>
        <taxon>Sistotremastraceae</taxon>
        <taxon>Sertulicium</taxon>
        <taxon>Sertulicium niveocremeum</taxon>
    </lineage>
</organism>